<dbReference type="AlphaFoldDB" id="F7EP65"/>
<reference evidence="9" key="3">
    <citation type="submission" date="2025-09" db="UniProtKB">
        <authorList>
            <consortium name="Ensembl"/>
        </authorList>
    </citation>
    <scope>IDENTIFICATION</scope>
</reference>
<protein>
    <recommendedName>
        <fullName evidence="11">Centrosomal protein 290</fullName>
    </recommendedName>
</protein>
<evidence type="ECO:0000256" key="4">
    <source>
        <dbReference type="ARBA" id="ARBA00022794"/>
    </source>
</evidence>
<evidence type="ECO:0000256" key="1">
    <source>
        <dbReference type="ARBA" id="ARBA00004120"/>
    </source>
</evidence>
<dbReference type="Proteomes" id="UP000002280">
    <property type="component" value="Chromosome 8"/>
</dbReference>
<evidence type="ECO:0000256" key="3">
    <source>
        <dbReference type="ARBA" id="ARBA00022490"/>
    </source>
</evidence>
<dbReference type="Ensembl" id="ENSMODT00000026120.4">
    <property type="protein sequence ID" value="ENSMODP00000025663.4"/>
    <property type="gene ID" value="ENSMODG00000020510.4"/>
</dbReference>
<evidence type="ECO:0000256" key="6">
    <source>
        <dbReference type="ARBA" id="ARBA00023212"/>
    </source>
</evidence>
<feature type="coiled-coil region" evidence="8">
    <location>
        <begin position="603"/>
        <end position="665"/>
    </location>
</feature>
<evidence type="ECO:0000256" key="2">
    <source>
        <dbReference type="ARBA" id="ARBA00004300"/>
    </source>
</evidence>
<keyword evidence="7" id="KW-0966">Cell projection</keyword>
<evidence type="ECO:0000256" key="5">
    <source>
        <dbReference type="ARBA" id="ARBA00023054"/>
    </source>
</evidence>
<reference evidence="9 10" key="1">
    <citation type="journal article" date="2007" name="Nature">
        <title>Genome of the marsupial Monodelphis domestica reveals innovation in non-coding sequences.</title>
        <authorList>
            <person name="Mikkelsen T.S."/>
            <person name="Wakefield M.J."/>
            <person name="Aken B."/>
            <person name="Amemiya C.T."/>
            <person name="Chang J.L."/>
            <person name="Duke S."/>
            <person name="Garber M."/>
            <person name="Gentles A.J."/>
            <person name="Goodstadt L."/>
            <person name="Heger A."/>
            <person name="Jurka J."/>
            <person name="Kamal M."/>
            <person name="Mauceli E."/>
            <person name="Searle S.M."/>
            <person name="Sharpe T."/>
            <person name="Baker M.L."/>
            <person name="Batzer M.A."/>
            <person name="Benos P.V."/>
            <person name="Belov K."/>
            <person name="Clamp M."/>
            <person name="Cook A."/>
            <person name="Cuff J."/>
            <person name="Das R."/>
            <person name="Davidow L."/>
            <person name="Deakin J.E."/>
            <person name="Fazzari M.J."/>
            <person name="Glass J.L."/>
            <person name="Grabherr M."/>
            <person name="Greally J.M."/>
            <person name="Gu W."/>
            <person name="Hore T.A."/>
            <person name="Huttley G.A."/>
            <person name="Kleber M."/>
            <person name="Jirtle R.L."/>
            <person name="Koina E."/>
            <person name="Lee J.T."/>
            <person name="Mahony S."/>
            <person name="Marra M.A."/>
            <person name="Miller R.D."/>
            <person name="Nicholls R.D."/>
            <person name="Oda M."/>
            <person name="Papenfuss A.T."/>
            <person name="Parra Z.E."/>
            <person name="Pollock D.D."/>
            <person name="Ray D.A."/>
            <person name="Schein J.E."/>
            <person name="Speed T.P."/>
            <person name="Thompson K."/>
            <person name="VandeBerg J.L."/>
            <person name="Wade C.M."/>
            <person name="Walker J.A."/>
            <person name="Waters P.D."/>
            <person name="Webber C."/>
            <person name="Weidman J.R."/>
            <person name="Xie X."/>
            <person name="Zody M.C."/>
            <person name="Baldwin J."/>
            <person name="Abdouelleil A."/>
            <person name="Abdulkadir J."/>
            <person name="Abebe A."/>
            <person name="Abera B."/>
            <person name="Abreu J."/>
            <person name="Acer S.C."/>
            <person name="Aftuck L."/>
            <person name="Alexander A."/>
            <person name="An P."/>
            <person name="Anderson E."/>
            <person name="Anderson S."/>
            <person name="Arachi H."/>
            <person name="Azer M."/>
            <person name="Bachantsang P."/>
            <person name="Barry A."/>
            <person name="Bayul T."/>
            <person name="Berlin A."/>
            <person name="Bessette D."/>
            <person name="Bloom T."/>
            <person name="Bloom T."/>
            <person name="Boguslavskiy L."/>
            <person name="Bonnet C."/>
            <person name="Boukhgalter B."/>
            <person name="Bourzgui I."/>
            <person name="Brown A."/>
            <person name="Cahill P."/>
            <person name="Channer S."/>
            <person name="Cheshatsang Y."/>
            <person name="Chuda L."/>
            <person name="Citroen M."/>
            <person name="Collymore A."/>
            <person name="Cooke P."/>
            <person name="Costello M."/>
            <person name="D'Aco K."/>
            <person name="Daza R."/>
            <person name="De Haan G."/>
            <person name="DeGray S."/>
            <person name="DeMaso C."/>
            <person name="Dhargay N."/>
            <person name="Dooley K."/>
            <person name="Dooley E."/>
            <person name="Doricent M."/>
            <person name="Dorje P."/>
            <person name="Dorjee K."/>
            <person name="Dupes A."/>
            <person name="Elong R."/>
            <person name="Falk J."/>
            <person name="Farina A."/>
            <person name="Faro S."/>
            <person name="Ferguson D."/>
            <person name="Fisher S."/>
            <person name="Foley C.D."/>
            <person name="Franke A."/>
            <person name="Friedrich D."/>
            <person name="Gadbois L."/>
            <person name="Gearin G."/>
            <person name="Gearin C.R."/>
            <person name="Giannoukos G."/>
            <person name="Goode T."/>
            <person name="Graham J."/>
            <person name="Grandbois E."/>
            <person name="Grewal S."/>
            <person name="Gyaltsen K."/>
            <person name="Hafez N."/>
            <person name="Hagos B."/>
            <person name="Hall J."/>
            <person name="Henson C."/>
            <person name="Hollinger A."/>
            <person name="Honan T."/>
            <person name="Huard M.D."/>
            <person name="Hughes L."/>
            <person name="Hurhula B."/>
            <person name="Husby M.E."/>
            <person name="Kamat A."/>
            <person name="Kanga B."/>
            <person name="Kashin S."/>
            <person name="Khazanovich D."/>
            <person name="Kisner P."/>
            <person name="Lance K."/>
            <person name="Lara M."/>
            <person name="Lee W."/>
            <person name="Lennon N."/>
            <person name="Letendre F."/>
            <person name="LeVine R."/>
            <person name="Lipovsky A."/>
            <person name="Liu X."/>
            <person name="Liu J."/>
            <person name="Liu S."/>
            <person name="Lokyitsang T."/>
            <person name="Lokyitsang Y."/>
            <person name="Lubonja R."/>
            <person name="Lui A."/>
            <person name="MacDonald P."/>
            <person name="Magnisalis V."/>
            <person name="Maru K."/>
            <person name="Matthews C."/>
            <person name="McCusker W."/>
            <person name="McDonough S."/>
            <person name="Mehta T."/>
            <person name="Meldrim J."/>
            <person name="Meneus L."/>
            <person name="Mihai O."/>
            <person name="Mihalev A."/>
            <person name="Mihova T."/>
            <person name="Mittelman R."/>
            <person name="Mlenga V."/>
            <person name="Montmayeur A."/>
            <person name="Mulrain L."/>
            <person name="Navidi A."/>
            <person name="Naylor J."/>
            <person name="Negash T."/>
            <person name="Nguyen T."/>
            <person name="Nguyen N."/>
            <person name="Nicol R."/>
            <person name="Norbu C."/>
            <person name="Norbu N."/>
            <person name="Novod N."/>
            <person name="O'Neill B."/>
            <person name="Osman S."/>
            <person name="Markiewicz E."/>
            <person name="Oyono O.L."/>
            <person name="Patti C."/>
            <person name="Phunkhang P."/>
            <person name="Pierre F."/>
            <person name="Priest M."/>
            <person name="Raghuraman S."/>
            <person name="Rege F."/>
            <person name="Reyes R."/>
            <person name="Rise C."/>
            <person name="Rogov P."/>
            <person name="Ross K."/>
            <person name="Ryan E."/>
            <person name="Settipalli S."/>
            <person name="Shea T."/>
            <person name="Sherpa N."/>
            <person name="Shi L."/>
            <person name="Shih D."/>
            <person name="Sparrow T."/>
            <person name="Spaulding J."/>
            <person name="Stalker J."/>
            <person name="Stange-Thomann N."/>
            <person name="Stavropoulos S."/>
            <person name="Stone C."/>
            <person name="Strader C."/>
            <person name="Tesfaye S."/>
            <person name="Thomson T."/>
            <person name="Thoulutsang Y."/>
            <person name="Thoulutsang D."/>
            <person name="Topham K."/>
            <person name="Topping I."/>
            <person name="Tsamla T."/>
            <person name="Vassiliev H."/>
            <person name="Vo A."/>
            <person name="Wangchuk T."/>
            <person name="Wangdi T."/>
            <person name="Weiand M."/>
            <person name="Wilkinson J."/>
            <person name="Wilson A."/>
            <person name="Yadav S."/>
            <person name="Young G."/>
            <person name="Yu Q."/>
            <person name="Zembek L."/>
            <person name="Zhong D."/>
            <person name="Zimmer A."/>
            <person name="Zwirko Z."/>
            <person name="Jaffe D.B."/>
            <person name="Alvarez P."/>
            <person name="Brockman W."/>
            <person name="Butler J."/>
            <person name="Chin C."/>
            <person name="Gnerre S."/>
            <person name="MacCallum I."/>
            <person name="Graves J.A."/>
            <person name="Ponting C.P."/>
            <person name="Breen M."/>
            <person name="Samollow P.B."/>
            <person name="Lander E.S."/>
            <person name="Lindblad-Toh K."/>
        </authorList>
    </citation>
    <scope>NUCLEOTIDE SEQUENCE [LARGE SCALE GENOMIC DNA]</scope>
</reference>
<keyword evidence="6" id="KW-0206">Cytoskeleton</keyword>
<dbReference type="InterPro" id="IPR026201">
    <property type="entry name" value="Cep290"/>
</dbReference>
<evidence type="ECO:0008006" key="11">
    <source>
        <dbReference type="Google" id="ProtNLM"/>
    </source>
</evidence>
<dbReference type="GeneTree" id="ENSGT00730000111039"/>
<dbReference type="HOGENOM" id="CLU_228678_0_0_1"/>
<evidence type="ECO:0000313" key="9">
    <source>
        <dbReference type="Ensembl" id="ENSMODP00000025663.4"/>
    </source>
</evidence>
<dbReference type="InParanoid" id="F7EP65"/>
<keyword evidence="3" id="KW-0963">Cytoplasm</keyword>
<dbReference type="GO" id="GO:0030030">
    <property type="term" value="P:cell projection organization"/>
    <property type="evidence" value="ECO:0007669"/>
    <property type="project" value="UniProtKB-KW"/>
</dbReference>
<feature type="coiled-coil region" evidence="8">
    <location>
        <begin position="536"/>
        <end position="566"/>
    </location>
</feature>
<accession>F7EP65</accession>
<dbReference type="GO" id="GO:0005813">
    <property type="term" value="C:centrosome"/>
    <property type="evidence" value="ECO:0007669"/>
    <property type="project" value="UniProtKB-SubCell"/>
</dbReference>
<feature type="coiled-coil region" evidence="8">
    <location>
        <begin position="698"/>
        <end position="746"/>
    </location>
</feature>
<organism evidence="9 10">
    <name type="scientific">Monodelphis domestica</name>
    <name type="common">Gray short-tailed opossum</name>
    <dbReference type="NCBI Taxonomy" id="13616"/>
    <lineage>
        <taxon>Eukaryota</taxon>
        <taxon>Metazoa</taxon>
        <taxon>Chordata</taxon>
        <taxon>Craniata</taxon>
        <taxon>Vertebrata</taxon>
        <taxon>Euteleostomi</taxon>
        <taxon>Mammalia</taxon>
        <taxon>Metatheria</taxon>
        <taxon>Didelphimorphia</taxon>
        <taxon>Didelphidae</taxon>
        <taxon>Monodelphis</taxon>
    </lineage>
</organism>
<keyword evidence="5 8" id="KW-0175">Coiled coil</keyword>
<sequence length="804" mass="94318">MLLDWKMIWRVNPDDLPRQEELADDLLVSISKVEVKDLKDENQENVVHLFRITQSLMKMKAQEVELALEEVEKAGEEQAKFENQLKTKVMKLENELEMAQQTAGGRDTRFLRDEIRQLEKQLEQKDRELEDLEKEMEKEKKVNEQLALRNEEADNENSKLRRENKHLKKKNEQLRQDIIDYQKQIDSQKETLLSRRGEDSDYRLQLSKKNFELVQYLDEIQNLTEANEKIEIQNQEMRKNLEESVQEMEKMTDEYNRMKIIVQQTDTLMDLLKKEKDHYRLQVQELTELLKAKNEEDDPVMAAVNAKVEEWKKILASKDDEIIEYQQILHNLKEKLRNAQLDADKNNVMALQQGIQERDSQIKMLTEQVEQYTKEMETNTVIIEDLRNELRLKRGSSTLSQLNHFVEIQTKLQILETKNKDAERAAELAEADAREKDKELVEALKRLKDYEAGIYGLEDAVAEIKTYKAQVKIRDREIEVLTTEINNLELKINDFLDENEDLRERLGLDPKAMIDLTEFRKSKNLKQQQYKAENQVLLKEVSIESLEEERLELKQKIRKMAQEKAKKFGTLGTASGDIHLTNIFNQELRMEERKSQLLSPGNVEEFKLKNEYLSKELNEKERDLERNRIVITKFQNKVKELVDEKAQLEEGLKEILQTIKEMQIEPGGKGETPLIIPSLEKLVNAIESRNAEGIFDANLHLKAQVDQLIGRNNELRDELKETQKEATNYSQNLAKANLKMENLEKEICLLREAKGSNIVFKGVDLPDGMTPSSANIINSQNEYLIHILQELENKEHAKKVRRFT</sequence>
<feature type="coiled-coil region" evidence="8">
    <location>
        <begin position="57"/>
        <end position="453"/>
    </location>
</feature>
<dbReference type="STRING" id="13616.ENSMODP00000025663"/>
<reference evidence="9" key="2">
    <citation type="submission" date="2025-08" db="UniProtKB">
        <authorList>
            <consortium name="Ensembl"/>
        </authorList>
    </citation>
    <scope>IDENTIFICATION</scope>
</reference>
<proteinExistence type="predicted"/>
<dbReference type="PANTHER" id="PTHR18879:SF20">
    <property type="entry name" value="CENTROSOMAL PROTEIN OF 290 KDA"/>
    <property type="match status" value="1"/>
</dbReference>
<keyword evidence="4" id="KW-0970">Cilium biogenesis/degradation</keyword>
<evidence type="ECO:0000313" key="10">
    <source>
        <dbReference type="Proteomes" id="UP000002280"/>
    </source>
</evidence>
<dbReference type="OMA" id="CELKIND"/>
<comment type="subcellular location">
    <subcellularLocation>
        <location evidence="1">Cytoplasm</location>
        <location evidence="1">Cytoskeleton</location>
        <location evidence="1">Cilium basal body</location>
    </subcellularLocation>
    <subcellularLocation>
        <location evidence="2">Cytoplasm</location>
        <location evidence="2">Cytoskeleton</location>
        <location evidence="2">Microtubule organizing center</location>
        <location evidence="2">Centrosome</location>
    </subcellularLocation>
</comment>
<keyword evidence="10" id="KW-1185">Reference proteome</keyword>
<evidence type="ECO:0000256" key="8">
    <source>
        <dbReference type="SAM" id="Coils"/>
    </source>
</evidence>
<dbReference type="Bgee" id="ENSMODG00000020510">
    <property type="expression patterns" value="Expressed in skeleton of lower jaw and 21 other cell types or tissues"/>
</dbReference>
<feature type="coiled-coil region" evidence="8">
    <location>
        <begin position="478"/>
        <end position="505"/>
    </location>
</feature>
<evidence type="ECO:0000256" key="7">
    <source>
        <dbReference type="ARBA" id="ARBA00023273"/>
    </source>
</evidence>
<dbReference type="eggNOG" id="ENOG502QPTZ">
    <property type="taxonomic scope" value="Eukaryota"/>
</dbReference>
<dbReference type="PANTHER" id="PTHR18879">
    <property type="entry name" value="CENTROSOMAL PROTEIN OF 290 KDA"/>
    <property type="match status" value="1"/>
</dbReference>
<name>F7EP65_MONDO</name>